<evidence type="ECO:0000256" key="1">
    <source>
        <dbReference type="ARBA" id="ARBA00006484"/>
    </source>
</evidence>
<dbReference type="AlphaFoldDB" id="A0A4Y9YZN6"/>
<evidence type="ECO:0000313" key="4">
    <source>
        <dbReference type="Proteomes" id="UP000298390"/>
    </source>
</evidence>
<dbReference type="InterPro" id="IPR002347">
    <property type="entry name" value="SDR_fam"/>
</dbReference>
<dbReference type="SUPFAM" id="SSF51735">
    <property type="entry name" value="NAD(P)-binding Rossmann-fold domains"/>
    <property type="match status" value="1"/>
</dbReference>
<comment type="caution">
    <text evidence="3">The sequence shown here is derived from an EMBL/GenBank/DDBJ whole genome shotgun (WGS) entry which is preliminary data.</text>
</comment>
<dbReference type="EMBL" id="SEKV01000060">
    <property type="protein sequence ID" value="TFY67217.1"/>
    <property type="molecule type" value="Genomic_DNA"/>
</dbReference>
<accession>A0A4Y9YZN6</accession>
<dbReference type="InterPro" id="IPR051911">
    <property type="entry name" value="SDR_oxidoreductase"/>
</dbReference>
<keyword evidence="2" id="KW-0560">Oxidoreductase</keyword>
<evidence type="ECO:0008006" key="5">
    <source>
        <dbReference type="Google" id="ProtNLM"/>
    </source>
</evidence>
<organism evidence="3 4">
    <name type="scientific">Rhodofomes roseus</name>
    <dbReference type="NCBI Taxonomy" id="34475"/>
    <lineage>
        <taxon>Eukaryota</taxon>
        <taxon>Fungi</taxon>
        <taxon>Dikarya</taxon>
        <taxon>Basidiomycota</taxon>
        <taxon>Agaricomycotina</taxon>
        <taxon>Agaricomycetes</taxon>
        <taxon>Polyporales</taxon>
        <taxon>Rhodofomes</taxon>
    </lineage>
</organism>
<sequence length="146" mass="16081">MLDVTDSEENIGKVVDEAWAVWGRIDVLVNNAGRGSNAVLEEGGQSIVWQANIPIDSSYLATKAAIHAISESLAVEVAQFGIHVLLAIPGGSRTSQLNTPYTMNHHFADYDGYREDSLREMHEHWNHAQGDPTKAMDVLVDVVKRE</sequence>
<comment type="similarity">
    <text evidence="1">Belongs to the short-chain dehydrogenases/reductases (SDR) family.</text>
</comment>
<proteinExistence type="inferred from homology"/>
<dbReference type="Gene3D" id="3.40.50.720">
    <property type="entry name" value="NAD(P)-binding Rossmann-like Domain"/>
    <property type="match status" value="2"/>
</dbReference>
<dbReference type="PANTHER" id="PTHR43976">
    <property type="entry name" value="SHORT CHAIN DEHYDROGENASE"/>
    <property type="match status" value="1"/>
</dbReference>
<gene>
    <name evidence="3" type="ORF">EVJ58_g1766</name>
</gene>
<dbReference type="InterPro" id="IPR036291">
    <property type="entry name" value="NAD(P)-bd_dom_sf"/>
</dbReference>
<name>A0A4Y9YZN6_9APHY</name>
<evidence type="ECO:0000313" key="3">
    <source>
        <dbReference type="EMBL" id="TFY67217.1"/>
    </source>
</evidence>
<dbReference type="Proteomes" id="UP000298390">
    <property type="component" value="Unassembled WGS sequence"/>
</dbReference>
<dbReference type="GO" id="GO:0016491">
    <property type="term" value="F:oxidoreductase activity"/>
    <property type="evidence" value="ECO:0007669"/>
    <property type="project" value="UniProtKB-KW"/>
</dbReference>
<dbReference type="PANTHER" id="PTHR43976:SF16">
    <property type="entry name" value="SHORT-CHAIN DEHYDROGENASE_REDUCTASE FAMILY PROTEIN"/>
    <property type="match status" value="1"/>
</dbReference>
<reference evidence="3 4" key="1">
    <citation type="submission" date="2019-01" db="EMBL/GenBank/DDBJ databases">
        <title>Genome sequencing of the rare red list fungi Fomitopsis rosea.</title>
        <authorList>
            <person name="Buettner E."/>
            <person name="Kellner H."/>
        </authorList>
    </citation>
    <scope>NUCLEOTIDE SEQUENCE [LARGE SCALE GENOMIC DNA]</scope>
    <source>
        <strain evidence="3 4">DSM 105464</strain>
    </source>
</reference>
<protein>
    <recommendedName>
        <fullName evidence="5">Short subunit dehydrogenase</fullName>
    </recommendedName>
</protein>
<dbReference type="Pfam" id="PF00106">
    <property type="entry name" value="adh_short"/>
    <property type="match status" value="2"/>
</dbReference>
<evidence type="ECO:0000256" key="2">
    <source>
        <dbReference type="ARBA" id="ARBA00023002"/>
    </source>
</evidence>
<dbReference type="STRING" id="34475.A0A4Y9YZN6"/>